<organism evidence="5 6">
    <name type="scientific">Ophiostoma piceae (strain UAMH 11346)</name>
    <name type="common">Sap stain fungus</name>
    <dbReference type="NCBI Taxonomy" id="1262450"/>
    <lineage>
        <taxon>Eukaryota</taxon>
        <taxon>Fungi</taxon>
        <taxon>Dikarya</taxon>
        <taxon>Ascomycota</taxon>
        <taxon>Pezizomycotina</taxon>
        <taxon>Sordariomycetes</taxon>
        <taxon>Sordariomycetidae</taxon>
        <taxon>Ophiostomatales</taxon>
        <taxon>Ophiostomataceae</taxon>
        <taxon>Ophiostoma</taxon>
    </lineage>
</organism>
<feature type="region of interest" description="Disordered" evidence="3">
    <location>
        <begin position="737"/>
        <end position="756"/>
    </location>
</feature>
<proteinExistence type="predicted"/>
<dbReference type="VEuPathDB" id="FungiDB:F503_08403"/>
<dbReference type="CDD" id="cd12148">
    <property type="entry name" value="fungal_TF_MHR"/>
    <property type="match status" value="1"/>
</dbReference>
<feature type="region of interest" description="Disordered" evidence="3">
    <location>
        <begin position="192"/>
        <end position="222"/>
    </location>
</feature>
<feature type="domain" description="Zn(2)-C6 fungal-type" evidence="4">
    <location>
        <begin position="25"/>
        <end position="61"/>
    </location>
</feature>
<feature type="compositionally biased region" description="Polar residues" evidence="3">
    <location>
        <begin position="1"/>
        <end position="11"/>
    </location>
</feature>
<accession>S3BZC0</accession>
<dbReference type="PROSITE" id="PS00463">
    <property type="entry name" value="ZN2_CY6_FUNGAL_1"/>
    <property type="match status" value="1"/>
</dbReference>
<dbReference type="STRING" id="1262450.S3BZC0"/>
<dbReference type="GO" id="GO:0008270">
    <property type="term" value="F:zinc ion binding"/>
    <property type="evidence" value="ECO:0007669"/>
    <property type="project" value="InterPro"/>
</dbReference>
<dbReference type="Proteomes" id="UP000016923">
    <property type="component" value="Unassembled WGS sequence"/>
</dbReference>
<dbReference type="CDD" id="cd00067">
    <property type="entry name" value="GAL4"/>
    <property type="match status" value="1"/>
</dbReference>
<keyword evidence="6" id="KW-1185">Reference proteome</keyword>
<feature type="region of interest" description="Disordered" evidence="3">
    <location>
        <begin position="700"/>
        <end position="727"/>
    </location>
</feature>
<evidence type="ECO:0000256" key="3">
    <source>
        <dbReference type="SAM" id="MobiDB-lite"/>
    </source>
</evidence>
<evidence type="ECO:0000256" key="1">
    <source>
        <dbReference type="ARBA" id="ARBA00022723"/>
    </source>
</evidence>
<dbReference type="SUPFAM" id="SSF57701">
    <property type="entry name" value="Zn2/Cys6 DNA-binding domain"/>
    <property type="match status" value="1"/>
</dbReference>
<gene>
    <name evidence="5" type="ORF">F503_08403</name>
</gene>
<reference evidence="5 6" key="1">
    <citation type="journal article" date="2013" name="BMC Genomics">
        <title>The genome and transcriptome of the pine saprophyte Ophiostoma piceae, and a comparison with the bark beetle-associated pine pathogen Grosmannia clavigera.</title>
        <authorList>
            <person name="Haridas S."/>
            <person name="Wang Y."/>
            <person name="Lim L."/>
            <person name="Massoumi Alamouti S."/>
            <person name="Jackman S."/>
            <person name="Docking R."/>
            <person name="Robertson G."/>
            <person name="Birol I."/>
            <person name="Bohlmann J."/>
            <person name="Breuil C."/>
        </authorList>
    </citation>
    <scope>NUCLEOTIDE SEQUENCE [LARGE SCALE GENOMIC DNA]</scope>
    <source>
        <strain evidence="5 6">UAMH 11346</strain>
    </source>
</reference>
<dbReference type="Gene3D" id="4.10.240.10">
    <property type="entry name" value="Zn(2)-C6 fungal-type DNA-binding domain"/>
    <property type="match status" value="1"/>
</dbReference>
<dbReference type="PANTHER" id="PTHR31644:SF1">
    <property type="entry name" value="ZN(II)2CYS6 TRANSCRIPTION FACTOR (EUROFUNG)"/>
    <property type="match status" value="1"/>
</dbReference>
<dbReference type="SMART" id="SM00906">
    <property type="entry name" value="Fungal_trans"/>
    <property type="match status" value="1"/>
</dbReference>
<evidence type="ECO:0000313" key="5">
    <source>
        <dbReference type="EMBL" id="EPE05872.1"/>
    </source>
</evidence>
<dbReference type="GO" id="GO:0006351">
    <property type="term" value="P:DNA-templated transcription"/>
    <property type="evidence" value="ECO:0007669"/>
    <property type="project" value="InterPro"/>
</dbReference>
<feature type="compositionally biased region" description="Low complexity" evidence="3">
    <location>
        <begin position="714"/>
        <end position="725"/>
    </location>
</feature>
<feature type="region of interest" description="Disordered" evidence="3">
    <location>
        <begin position="780"/>
        <end position="802"/>
    </location>
</feature>
<feature type="region of interest" description="Disordered" evidence="3">
    <location>
        <begin position="64"/>
        <end position="159"/>
    </location>
</feature>
<dbReference type="InterPro" id="IPR052780">
    <property type="entry name" value="AAA_Catabolism_Regulators"/>
</dbReference>
<keyword evidence="1" id="KW-0479">Metal-binding</keyword>
<dbReference type="GO" id="GO:0005634">
    <property type="term" value="C:nucleus"/>
    <property type="evidence" value="ECO:0007669"/>
    <property type="project" value="TreeGrafter"/>
</dbReference>
<dbReference type="eggNOG" id="ENOG502RXHH">
    <property type="taxonomic scope" value="Eukaryota"/>
</dbReference>
<protein>
    <submittedName>
        <fullName evidence="5">C6 transcription factor</fullName>
    </submittedName>
</protein>
<dbReference type="OrthoDB" id="5818554at2759"/>
<dbReference type="InterPro" id="IPR007219">
    <property type="entry name" value="XnlR_reg_dom"/>
</dbReference>
<evidence type="ECO:0000256" key="2">
    <source>
        <dbReference type="ARBA" id="ARBA00023242"/>
    </source>
</evidence>
<dbReference type="GO" id="GO:0000981">
    <property type="term" value="F:DNA-binding transcription factor activity, RNA polymerase II-specific"/>
    <property type="evidence" value="ECO:0007669"/>
    <property type="project" value="InterPro"/>
</dbReference>
<dbReference type="GO" id="GO:0003677">
    <property type="term" value="F:DNA binding"/>
    <property type="evidence" value="ECO:0007669"/>
    <property type="project" value="InterPro"/>
</dbReference>
<dbReference type="SMART" id="SM00066">
    <property type="entry name" value="GAL4"/>
    <property type="match status" value="1"/>
</dbReference>
<dbReference type="OMA" id="EDHGAWM"/>
<dbReference type="InterPro" id="IPR036864">
    <property type="entry name" value="Zn2-C6_fun-type_DNA-bd_sf"/>
</dbReference>
<dbReference type="PANTHER" id="PTHR31644">
    <property type="entry name" value="TRANSCRIPTIONAL ACTIVATOR ARO80-RELATED"/>
    <property type="match status" value="1"/>
</dbReference>
<dbReference type="InterPro" id="IPR001138">
    <property type="entry name" value="Zn2Cys6_DnaBD"/>
</dbReference>
<dbReference type="Pfam" id="PF00172">
    <property type="entry name" value="Zn_clus"/>
    <property type="match status" value="1"/>
</dbReference>
<name>S3BZC0_OPHP1</name>
<dbReference type="HOGENOM" id="CLU_012590_0_0_1"/>
<dbReference type="EMBL" id="KE148155">
    <property type="protein sequence ID" value="EPE05872.1"/>
    <property type="molecule type" value="Genomic_DNA"/>
</dbReference>
<evidence type="ECO:0000313" key="6">
    <source>
        <dbReference type="Proteomes" id="UP000016923"/>
    </source>
</evidence>
<feature type="compositionally biased region" description="Basic and acidic residues" evidence="3">
    <location>
        <begin position="13"/>
        <end position="22"/>
    </location>
</feature>
<keyword evidence="2" id="KW-0539">Nucleus</keyword>
<feature type="compositionally biased region" description="Low complexity" evidence="3">
    <location>
        <begin position="118"/>
        <end position="149"/>
    </location>
</feature>
<dbReference type="AlphaFoldDB" id="S3BZC0"/>
<feature type="region of interest" description="Disordered" evidence="3">
    <location>
        <begin position="1"/>
        <end position="24"/>
    </location>
</feature>
<dbReference type="PROSITE" id="PS50048">
    <property type="entry name" value="ZN2_CY6_FUNGAL_2"/>
    <property type="match status" value="1"/>
</dbReference>
<evidence type="ECO:0000259" key="4">
    <source>
        <dbReference type="PROSITE" id="PS50048"/>
    </source>
</evidence>
<feature type="compositionally biased region" description="Polar residues" evidence="3">
    <location>
        <begin position="193"/>
        <end position="202"/>
    </location>
</feature>
<sequence>MHAANRSSPPSATKEKEKEKRVSRACISCRQRKTRCDLYSHGAPGEPPCTRCLQERLECTLATSRRGGRRPRKRLLDAGVEGSFSRQSIGTHDPSGPATPQAARQSLPTHPTPRTKDSQTSNNNSQPLPSSPSGTGTGTGSTTATTSRNGSRRPSVRIGVNAADIDGDFASRDLLNPSDALNLLAQVADLDGENNNSHSNQAGGSGDTRTGAGAHMSNQPADRMDGVAMGSSMNMDMGAGGQARHNSTAHASYYYPPISDGHLSVADASYLLSHYHEHYHPFFPVADKRIFDGRDIPSLAQAEPHLLTSIFTVASKDDPAWHRVHEACASHMDTLVSHLISRGSSCVGAVEALLILAEWVPQRKDTESPSTGAGSKKSDTIIGRGEEDQGAWMQIGVAIRLAYLQGLEQTGLMLQEKDKERSLDFERKRIAWAACYMSDREVSIRLGKGFWSRGPGPSTVLNAGDFPTLRTQQAGSGDLAQLFQARLEMTQLFSNAHDILYSSTTHREQLFVGGEYVRYIDDFSAVLRKWKLVWGGLSLTPSVKAALILSYEFLRLYINAFAFQATISRAISRARQSPPQSRSAVRPLFADLAGTPDARFIYESIDAANTLLSTLNDFIDPASALRYMPLKYFLYVIYAAVFLFKARVAGALAGDSGTSARRTINVTIERLQKSSVNPHSLGQRYARSLYLLWRKSNTAGQSKSSHARNGGGNTNNNNNNNINNNYRNQHMASANTNQEDTGMAGNGGGSAHMPDDAMTTAASEQLATTATAAAADLSVPQHMPSGATPVGGQPGTPSTLSGGIFNAGTASAAMGVGMGMGGVSMHGRVVNSELDPLKNFSWRDLDGLGQFIGNDMNFLDITFATPMSDSDHGMTGLDTMTDAWQDIVWSGNDVIF</sequence>